<evidence type="ECO:0000259" key="1">
    <source>
        <dbReference type="Pfam" id="PF10545"/>
    </source>
</evidence>
<dbReference type="AlphaFoldDB" id="A0A8S3XDR7"/>
<dbReference type="Proteomes" id="UP000691718">
    <property type="component" value="Unassembled WGS sequence"/>
</dbReference>
<gene>
    <name evidence="2" type="ORF">PAPOLLO_LOCUS17087</name>
</gene>
<feature type="domain" description="MADF" evidence="1">
    <location>
        <begin position="6"/>
        <end position="73"/>
    </location>
</feature>
<protein>
    <submittedName>
        <fullName evidence="2">(apollo) hypothetical protein</fullName>
    </submittedName>
</protein>
<keyword evidence="3" id="KW-1185">Reference proteome</keyword>
<dbReference type="Pfam" id="PF10545">
    <property type="entry name" value="MADF_DNA_bdg"/>
    <property type="match status" value="1"/>
</dbReference>
<reference evidence="2" key="1">
    <citation type="submission" date="2021-04" db="EMBL/GenBank/DDBJ databases">
        <authorList>
            <person name="Tunstrom K."/>
        </authorList>
    </citation>
    <scope>NUCLEOTIDE SEQUENCE</scope>
</reference>
<accession>A0A8S3XDR7</accession>
<proteinExistence type="predicted"/>
<evidence type="ECO:0000313" key="3">
    <source>
        <dbReference type="Proteomes" id="UP000691718"/>
    </source>
</evidence>
<organism evidence="2 3">
    <name type="scientific">Parnassius apollo</name>
    <name type="common">Apollo butterfly</name>
    <name type="synonym">Papilio apollo</name>
    <dbReference type="NCBI Taxonomy" id="110799"/>
    <lineage>
        <taxon>Eukaryota</taxon>
        <taxon>Metazoa</taxon>
        <taxon>Ecdysozoa</taxon>
        <taxon>Arthropoda</taxon>
        <taxon>Hexapoda</taxon>
        <taxon>Insecta</taxon>
        <taxon>Pterygota</taxon>
        <taxon>Neoptera</taxon>
        <taxon>Endopterygota</taxon>
        <taxon>Lepidoptera</taxon>
        <taxon>Glossata</taxon>
        <taxon>Ditrysia</taxon>
        <taxon>Papilionoidea</taxon>
        <taxon>Papilionidae</taxon>
        <taxon>Parnassiinae</taxon>
        <taxon>Parnassini</taxon>
        <taxon>Parnassius</taxon>
        <taxon>Parnassius</taxon>
    </lineage>
</organism>
<sequence length="256" mass="28743">MDSDVLISSVFSKQPVWDKRDKRHCNRNGTDKCWKEISEAMNEDESPTSYSQESSRRLLSFRNDIQKTVDDYAYQSRFSSHSSLYRYSPYTPSPPPFTHQSPDTHTTRLISATLQSPPFTHQSPDTHTTQLISATLQSPPITNQSSDTHTTQLISATLQSPPITHQSPDTHTTQLISATLQSPPITHQSPDTHTTQLISATLQSPPITHQSPDTHTTQLIPATLQSPPITNQSSDLNNYFHSFTESISEYLSEDHN</sequence>
<dbReference type="EMBL" id="CAJQZP010001132">
    <property type="protein sequence ID" value="CAG5019557.1"/>
    <property type="molecule type" value="Genomic_DNA"/>
</dbReference>
<name>A0A8S3XDR7_PARAO</name>
<comment type="caution">
    <text evidence="2">The sequence shown here is derived from an EMBL/GenBank/DDBJ whole genome shotgun (WGS) entry which is preliminary data.</text>
</comment>
<dbReference type="InterPro" id="IPR006578">
    <property type="entry name" value="MADF-dom"/>
</dbReference>
<evidence type="ECO:0000313" key="2">
    <source>
        <dbReference type="EMBL" id="CAG5019557.1"/>
    </source>
</evidence>
<dbReference type="OrthoDB" id="6159213at2759"/>